<keyword evidence="4" id="KW-1003">Cell membrane</keyword>
<dbReference type="InterPro" id="IPR003593">
    <property type="entry name" value="AAA+_ATPase"/>
</dbReference>
<dbReference type="Pfam" id="PF08352">
    <property type="entry name" value="oligo_HPY"/>
    <property type="match status" value="2"/>
</dbReference>
<gene>
    <name evidence="11" type="ORF">MBO_08863</name>
</gene>
<dbReference type="Proteomes" id="UP000035860">
    <property type="component" value="Unassembled WGS sequence"/>
</dbReference>
<name>A0A066UBG5_9GAMM</name>
<dbReference type="GO" id="GO:0016887">
    <property type="term" value="F:ATP hydrolysis activity"/>
    <property type="evidence" value="ECO:0007669"/>
    <property type="project" value="InterPro"/>
</dbReference>
<dbReference type="SMART" id="SM00382">
    <property type="entry name" value="AAA"/>
    <property type="match status" value="2"/>
</dbReference>
<dbReference type="Pfam" id="PF00005">
    <property type="entry name" value="ABC_tran"/>
    <property type="match status" value="2"/>
</dbReference>
<keyword evidence="7" id="KW-0472">Membrane</keyword>
<evidence type="ECO:0000259" key="10">
    <source>
        <dbReference type="PROSITE" id="PS50893"/>
    </source>
</evidence>
<evidence type="ECO:0000256" key="6">
    <source>
        <dbReference type="ARBA" id="ARBA00022840"/>
    </source>
</evidence>
<comment type="similarity">
    <text evidence="2">Belongs to the ABC transporter superfamily.</text>
</comment>
<dbReference type="Gene3D" id="3.40.50.300">
    <property type="entry name" value="P-loop containing nucleotide triphosphate hydrolases"/>
    <property type="match status" value="2"/>
</dbReference>
<dbReference type="PROSITE" id="PS00211">
    <property type="entry name" value="ABC_TRANSPORTER_1"/>
    <property type="match status" value="2"/>
</dbReference>
<reference evidence="11 12" key="1">
    <citation type="journal article" date="2014" name="Genome Announc.">
        <title>Draft Genome Sequence of Moraxella bovoculi Strain 237T (ATCC BAA-1259T) Isolated from a Calf with Infectious Bovine Keratoconjunctivitis.</title>
        <authorList>
            <person name="Calcutt M.J."/>
            <person name="Foecking M.F."/>
            <person name="Martin N.T."/>
            <person name="Mhlanga-Mutangadura T."/>
            <person name="Reilly T.J."/>
        </authorList>
    </citation>
    <scope>NUCLEOTIDE SEQUENCE [LARGE SCALE GENOMIC DNA]</scope>
    <source>
        <strain evidence="11 12">237</strain>
    </source>
</reference>
<dbReference type="SUPFAM" id="SSF52540">
    <property type="entry name" value="P-loop containing nucleoside triphosphate hydrolases"/>
    <property type="match status" value="2"/>
</dbReference>
<dbReference type="InterPro" id="IPR013563">
    <property type="entry name" value="Oligopep_ABC_C"/>
</dbReference>
<accession>A0A066UBG5</accession>
<sequence length="532" mass="59472">MTLLEVKNLDVYLKTDEDLVHAVKSSSFSVERGRTLAIVGESGSGKSVTSMAIMQLLPKNIVKYGDDSSIVFEGHEILSLSDQQMRTIRGKRIGVIFQEPMTSLNPYMKIGQQVAEAISIHNPSISKSQAVQMALETLQRVKIPNADKKLNSYPHEFSGGQLQRIMIAMAIINKPDLLIADEPTTALDVTTQAEILDLMRELQRDMGMAIILISHDLRLVKRYSDDVCVMQHGVIIERGDTEQVFNNPQHPYTVDLLTPIPESQKQSPDEDVPNLITADDVEVDYVIKRSFFGKPTQVFNAVKGISLNLKVGETLGIVGESGSGKSTLGRAIMQIIESRGKISFDGKQINRMGDAERKLLKKDMQMVFQDPFNSLSPRLTVGEIIGEGLTVHYPHMSKDERRQRVMQMLKEVNLSPNMINRYPHEFSGGQRQRIAIARAIILEPRFVLLDEPTSALDRSTQITVVELLNDLQRKYGLSYIFISHDLSVVKALSDRVIVMSHGEVVEMGTAEQIFNAPKEDYTRVLVQASNLS</sequence>
<evidence type="ECO:0000256" key="5">
    <source>
        <dbReference type="ARBA" id="ARBA00022741"/>
    </source>
</evidence>
<evidence type="ECO:0000256" key="9">
    <source>
        <dbReference type="ARBA" id="ARBA00047356"/>
    </source>
</evidence>
<proteinExistence type="inferred from homology"/>
<feature type="domain" description="ABC transporter" evidence="10">
    <location>
        <begin position="281"/>
        <end position="526"/>
    </location>
</feature>
<dbReference type="FunFam" id="3.40.50.300:FF:000016">
    <property type="entry name" value="Oligopeptide ABC transporter ATP-binding component"/>
    <property type="match status" value="1"/>
</dbReference>
<dbReference type="PROSITE" id="PS50893">
    <property type="entry name" value="ABC_TRANSPORTER_2"/>
    <property type="match status" value="2"/>
</dbReference>
<dbReference type="GO" id="GO:0015833">
    <property type="term" value="P:peptide transport"/>
    <property type="evidence" value="ECO:0007669"/>
    <property type="project" value="InterPro"/>
</dbReference>
<dbReference type="eggNOG" id="COG4172">
    <property type="taxonomic scope" value="Bacteria"/>
</dbReference>
<dbReference type="NCBIfam" id="NF007739">
    <property type="entry name" value="PRK10419.1"/>
    <property type="match status" value="2"/>
</dbReference>
<feature type="domain" description="ABC transporter" evidence="10">
    <location>
        <begin position="6"/>
        <end position="257"/>
    </location>
</feature>
<dbReference type="InterPro" id="IPR017871">
    <property type="entry name" value="ABC_transporter-like_CS"/>
</dbReference>
<dbReference type="OrthoDB" id="9784450at2"/>
<organism evidence="11 12">
    <name type="scientific">Moraxella bovoculi 237</name>
    <dbReference type="NCBI Taxonomy" id="743974"/>
    <lineage>
        <taxon>Bacteria</taxon>
        <taxon>Pseudomonadati</taxon>
        <taxon>Pseudomonadota</taxon>
        <taxon>Gammaproteobacteria</taxon>
        <taxon>Moraxellales</taxon>
        <taxon>Moraxellaceae</taxon>
        <taxon>Moraxella</taxon>
    </lineage>
</organism>
<dbReference type="EMBL" id="AOMT01000036">
    <property type="protein sequence ID" value="KDN24470.1"/>
    <property type="molecule type" value="Genomic_DNA"/>
</dbReference>
<dbReference type="InterPro" id="IPR003439">
    <property type="entry name" value="ABC_transporter-like_ATP-bd"/>
</dbReference>
<comment type="caution">
    <text evidence="11">The sequence shown here is derived from an EMBL/GenBank/DDBJ whole genome shotgun (WGS) entry which is preliminary data.</text>
</comment>
<evidence type="ECO:0000256" key="7">
    <source>
        <dbReference type="ARBA" id="ARBA00023136"/>
    </source>
</evidence>
<dbReference type="CDD" id="cd03257">
    <property type="entry name" value="ABC_NikE_OppD_transporters"/>
    <property type="match status" value="2"/>
</dbReference>
<evidence type="ECO:0000313" key="12">
    <source>
        <dbReference type="Proteomes" id="UP000035860"/>
    </source>
</evidence>
<dbReference type="GO" id="GO:0055085">
    <property type="term" value="P:transmembrane transport"/>
    <property type="evidence" value="ECO:0007669"/>
    <property type="project" value="UniProtKB-ARBA"/>
</dbReference>
<evidence type="ECO:0000256" key="2">
    <source>
        <dbReference type="ARBA" id="ARBA00005417"/>
    </source>
</evidence>
<dbReference type="NCBIfam" id="NF008453">
    <property type="entry name" value="PRK11308.1"/>
    <property type="match status" value="2"/>
</dbReference>
<dbReference type="RefSeq" id="WP_036366819.1">
    <property type="nucleotide sequence ID" value="NZ_AOMT01000036.1"/>
</dbReference>
<evidence type="ECO:0000256" key="8">
    <source>
        <dbReference type="ARBA" id="ARBA00038852"/>
    </source>
</evidence>
<dbReference type="GO" id="GO:0005524">
    <property type="term" value="F:ATP binding"/>
    <property type="evidence" value="ECO:0007669"/>
    <property type="project" value="UniProtKB-KW"/>
</dbReference>
<keyword evidence="12" id="KW-1185">Reference proteome</keyword>
<dbReference type="InterPro" id="IPR050388">
    <property type="entry name" value="ABC_Ni/Peptide_Import"/>
</dbReference>
<evidence type="ECO:0000256" key="3">
    <source>
        <dbReference type="ARBA" id="ARBA00022448"/>
    </source>
</evidence>
<keyword evidence="3" id="KW-0813">Transport</keyword>
<evidence type="ECO:0000313" key="11">
    <source>
        <dbReference type="EMBL" id="KDN24470.1"/>
    </source>
</evidence>
<dbReference type="EC" id="7.4.2.9" evidence="8"/>
<comment type="subcellular location">
    <subcellularLocation>
        <location evidence="1">Cell inner membrane</location>
        <topology evidence="1">Peripheral membrane protein</topology>
    </subcellularLocation>
</comment>
<dbReference type="AlphaFoldDB" id="A0A066UBG5"/>
<keyword evidence="5" id="KW-0547">Nucleotide-binding</keyword>
<evidence type="ECO:0000256" key="4">
    <source>
        <dbReference type="ARBA" id="ARBA00022475"/>
    </source>
</evidence>
<dbReference type="GO" id="GO:0005886">
    <property type="term" value="C:plasma membrane"/>
    <property type="evidence" value="ECO:0007669"/>
    <property type="project" value="UniProtKB-SubCell"/>
</dbReference>
<dbReference type="PANTHER" id="PTHR43297">
    <property type="entry name" value="OLIGOPEPTIDE TRANSPORT ATP-BINDING PROTEIN APPD"/>
    <property type="match status" value="1"/>
</dbReference>
<dbReference type="InterPro" id="IPR027417">
    <property type="entry name" value="P-loop_NTPase"/>
</dbReference>
<keyword evidence="6 11" id="KW-0067">ATP-binding</keyword>
<protein>
    <recommendedName>
        <fullName evidence="8">ABC-type dipeptide transporter</fullName>
        <ecNumber evidence="8">7.4.2.9</ecNumber>
    </recommendedName>
</protein>
<comment type="catalytic activity">
    <reaction evidence="9">
        <text>a dipeptide(out) + ATP + H2O = a dipeptide(in) + ADP + phosphate + H(+)</text>
        <dbReference type="Rhea" id="RHEA:23120"/>
        <dbReference type="ChEBI" id="CHEBI:15377"/>
        <dbReference type="ChEBI" id="CHEBI:15378"/>
        <dbReference type="ChEBI" id="CHEBI:30616"/>
        <dbReference type="ChEBI" id="CHEBI:43474"/>
        <dbReference type="ChEBI" id="CHEBI:90799"/>
        <dbReference type="ChEBI" id="CHEBI:456216"/>
        <dbReference type="EC" id="7.4.2.9"/>
    </reaction>
</comment>
<evidence type="ECO:0000256" key="1">
    <source>
        <dbReference type="ARBA" id="ARBA00004417"/>
    </source>
</evidence>
<dbReference type="PANTHER" id="PTHR43297:SF2">
    <property type="entry name" value="DIPEPTIDE TRANSPORT ATP-BINDING PROTEIN DPPD"/>
    <property type="match status" value="1"/>
</dbReference>